<organism evidence="3 4">
    <name type="scientific">Lasius platythorax</name>
    <dbReference type="NCBI Taxonomy" id="488582"/>
    <lineage>
        <taxon>Eukaryota</taxon>
        <taxon>Metazoa</taxon>
        <taxon>Ecdysozoa</taxon>
        <taxon>Arthropoda</taxon>
        <taxon>Hexapoda</taxon>
        <taxon>Insecta</taxon>
        <taxon>Pterygota</taxon>
        <taxon>Neoptera</taxon>
        <taxon>Endopterygota</taxon>
        <taxon>Hymenoptera</taxon>
        <taxon>Apocrita</taxon>
        <taxon>Aculeata</taxon>
        <taxon>Formicoidea</taxon>
        <taxon>Formicidae</taxon>
        <taxon>Formicinae</taxon>
        <taxon>Lasius</taxon>
        <taxon>Lasius</taxon>
    </lineage>
</organism>
<dbReference type="EMBL" id="CAXIPU020001029">
    <property type="protein sequence ID" value="CAL1672849.1"/>
    <property type="molecule type" value="Genomic_DNA"/>
</dbReference>
<evidence type="ECO:0000313" key="3">
    <source>
        <dbReference type="EMBL" id="CAL1672849.1"/>
    </source>
</evidence>
<dbReference type="InterPro" id="IPR006578">
    <property type="entry name" value="MADF-dom"/>
</dbReference>
<dbReference type="AlphaFoldDB" id="A0AAV2N0M3"/>
<dbReference type="PANTHER" id="PTHR12243">
    <property type="entry name" value="MADF DOMAIN TRANSCRIPTION FACTOR"/>
    <property type="match status" value="1"/>
</dbReference>
<evidence type="ECO:0000313" key="4">
    <source>
        <dbReference type="Proteomes" id="UP001497644"/>
    </source>
</evidence>
<protein>
    <recommendedName>
        <fullName evidence="2">MADF domain-containing protein</fullName>
    </recommendedName>
</protein>
<feature type="compositionally biased region" description="Polar residues" evidence="1">
    <location>
        <begin position="220"/>
        <end position="238"/>
    </location>
</feature>
<dbReference type="PANTHER" id="PTHR12243:SF67">
    <property type="entry name" value="COREPRESSOR OF PANGOLIN, ISOFORM A-RELATED"/>
    <property type="match status" value="1"/>
</dbReference>
<dbReference type="InterPro" id="IPR039353">
    <property type="entry name" value="TF_Adf1"/>
</dbReference>
<dbReference type="Proteomes" id="UP001497644">
    <property type="component" value="Unassembled WGS sequence"/>
</dbReference>
<dbReference type="SMART" id="SM00595">
    <property type="entry name" value="MADF"/>
    <property type="match status" value="1"/>
</dbReference>
<name>A0AAV2N0M3_9HYME</name>
<reference evidence="3" key="1">
    <citation type="submission" date="2024-04" db="EMBL/GenBank/DDBJ databases">
        <authorList>
            <consortium name="Molecular Ecology Group"/>
        </authorList>
    </citation>
    <scope>NUCLEOTIDE SEQUENCE</scope>
</reference>
<gene>
    <name evidence="3" type="ORF">LPLAT_LOCUS12836</name>
</gene>
<sequence length="327" mass="37172">MELQDIAVVHTCGICKIIIDEKSIPTHGCVEAYTRLFIDENFYFYPVTDDNRIVRRSLVDNEEVILPVRENIPGTIKRLSAINKEASQGKNESRSLNKRDNRRAMKSTLNYDDEELLILSVQERRPLWDFTIPLEQRCQRLTKKLWDKVFETLGGKLRGEKAKKKFKNLHDAYRRIIHSENHPSGSARPPPTKKWHYYDSMEFLRDMCLVKKGKASNIDSLSNIGESINNDDATGNDNDQSESEASGAPIKRKKSSGQQSSALERKIADSLCQPPTPFVIPAAPKPDEIDSALAVFGCRLRQMNQKSELDVSKMSVRCHSANNEPNL</sequence>
<comment type="caution">
    <text evidence="3">The sequence shown here is derived from an EMBL/GenBank/DDBJ whole genome shotgun (WGS) entry which is preliminary data.</text>
</comment>
<proteinExistence type="predicted"/>
<feature type="domain" description="MADF" evidence="2">
    <location>
        <begin position="116"/>
        <end position="209"/>
    </location>
</feature>
<evidence type="ECO:0000259" key="2">
    <source>
        <dbReference type="PROSITE" id="PS51029"/>
    </source>
</evidence>
<accession>A0AAV2N0M3</accession>
<keyword evidence="4" id="KW-1185">Reference proteome</keyword>
<dbReference type="Pfam" id="PF10545">
    <property type="entry name" value="MADF_DNA_bdg"/>
    <property type="match status" value="1"/>
</dbReference>
<dbReference type="PROSITE" id="PS51029">
    <property type="entry name" value="MADF"/>
    <property type="match status" value="1"/>
</dbReference>
<evidence type="ECO:0000256" key="1">
    <source>
        <dbReference type="SAM" id="MobiDB-lite"/>
    </source>
</evidence>
<feature type="region of interest" description="Disordered" evidence="1">
    <location>
        <begin position="220"/>
        <end position="263"/>
    </location>
</feature>